<comment type="subcellular location">
    <subcellularLocation>
        <location evidence="1">Membrane</location>
        <topology evidence="1">Multi-pass membrane protein</topology>
    </subcellularLocation>
</comment>
<dbReference type="EMBL" id="CAJHNJ030000018">
    <property type="protein sequence ID" value="CAG9116280.1"/>
    <property type="molecule type" value="Genomic_DNA"/>
</dbReference>
<feature type="transmembrane region" description="Helical" evidence="5">
    <location>
        <begin position="146"/>
        <end position="167"/>
    </location>
</feature>
<feature type="transmembrane region" description="Helical" evidence="5">
    <location>
        <begin position="212"/>
        <end position="231"/>
    </location>
</feature>
<keyword evidence="4 5" id="KW-0472">Membrane</keyword>
<feature type="transmembrane region" description="Helical" evidence="5">
    <location>
        <begin position="81"/>
        <end position="101"/>
    </location>
</feature>
<evidence type="ECO:0000256" key="5">
    <source>
        <dbReference type="SAM" id="Phobius"/>
    </source>
</evidence>
<keyword evidence="8" id="KW-1185">Reference proteome</keyword>
<dbReference type="GO" id="GO:0015179">
    <property type="term" value="F:L-amino acid transmembrane transporter activity"/>
    <property type="evidence" value="ECO:0007669"/>
    <property type="project" value="TreeGrafter"/>
</dbReference>
<feature type="domain" description="Amino acid transporter transmembrane" evidence="6">
    <location>
        <begin position="54"/>
        <end position="449"/>
    </location>
</feature>
<dbReference type="Proteomes" id="UP000653454">
    <property type="component" value="Unassembled WGS sequence"/>
</dbReference>
<evidence type="ECO:0000313" key="7">
    <source>
        <dbReference type="EMBL" id="CAG9116280.1"/>
    </source>
</evidence>
<feature type="transmembrane region" description="Helical" evidence="5">
    <location>
        <begin position="187"/>
        <end position="205"/>
    </location>
</feature>
<accession>A0A8S4ELM5</accession>
<proteinExistence type="predicted"/>
<reference evidence="7" key="1">
    <citation type="submission" date="2020-11" db="EMBL/GenBank/DDBJ databases">
        <authorList>
            <person name="Whiteford S."/>
        </authorList>
    </citation>
    <scope>NUCLEOTIDE SEQUENCE</scope>
</reference>
<feature type="transmembrane region" description="Helical" evidence="5">
    <location>
        <begin position="325"/>
        <end position="350"/>
    </location>
</feature>
<evidence type="ECO:0000256" key="3">
    <source>
        <dbReference type="ARBA" id="ARBA00022989"/>
    </source>
</evidence>
<feature type="transmembrane region" description="Helical" evidence="5">
    <location>
        <begin position="246"/>
        <end position="267"/>
    </location>
</feature>
<keyword evidence="2 5" id="KW-0812">Transmembrane</keyword>
<feature type="transmembrane region" description="Helical" evidence="5">
    <location>
        <begin position="279"/>
        <end position="305"/>
    </location>
</feature>
<evidence type="ECO:0000313" key="8">
    <source>
        <dbReference type="Proteomes" id="UP000653454"/>
    </source>
</evidence>
<dbReference type="AlphaFoldDB" id="A0A8S4ELM5"/>
<comment type="caution">
    <text evidence="7">The sequence shown here is derived from an EMBL/GenBank/DDBJ whole genome shotgun (WGS) entry which is preliminary data.</text>
</comment>
<dbReference type="PANTHER" id="PTHR22950:SF349">
    <property type="entry name" value="AMINO ACID TRANSPORTER TRANSMEMBRANE DOMAIN-CONTAINING PROTEIN"/>
    <property type="match status" value="1"/>
</dbReference>
<gene>
    <name evidence="7" type="ORF">PLXY2_LOCUS5915</name>
</gene>
<dbReference type="PANTHER" id="PTHR22950">
    <property type="entry name" value="AMINO ACID TRANSPORTER"/>
    <property type="match status" value="1"/>
</dbReference>
<evidence type="ECO:0000259" key="6">
    <source>
        <dbReference type="Pfam" id="PF01490"/>
    </source>
</evidence>
<protein>
    <submittedName>
        <fullName evidence="7">(diamondback moth) hypothetical protein</fullName>
    </submittedName>
</protein>
<evidence type="ECO:0000256" key="1">
    <source>
        <dbReference type="ARBA" id="ARBA00004141"/>
    </source>
</evidence>
<keyword evidence="3 5" id="KW-1133">Transmembrane helix</keyword>
<feature type="transmembrane region" description="Helical" evidence="5">
    <location>
        <begin position="370"/>
        <end position="390"/>
    </location>
</feature>
<sequence length="476" mass="52907">MDYFYQFYNWLFKREHTGKSTAEARQYRVVATTQAQEDAFDIVAAKGPGKYSGFLGTIAHLVKGALGAGIMSGHVGFMKGGLYPSLVTSFIAGSYIGYCLYKLMSSAQIIYKRTNIPEMNYPDIAEAATAIFPNPKVQRFSVFFRHYLDVIICMELFGACACYQLIIARTMKQLIEDTASFTMDIRLYLVIIIIPILLICMVTNLKSLAPLSIVGNLFVLACLALTIRYAVQLNPSFTGMRSTTSLWSYLEFLGMSIFSMSCAGVVVPVSNNMKQPEKFGFVMVIGMGTITALYILISFFGYAAYKDGCVTPITLNFPLEIGPNILKGLIAVMVYITHGLNFYQPFHIVWFYIKPRVANKCKLSIYKWELIFRCVFALLVSVIAIVFPQINNLMGFLGAFCLSNMALICPSIIELLVIWHRPGLGRFKWRLWKCATLIVVGFAVLFVSSGVNLYSLVVPAKAKETATTAAPPPPAS</sequence>
<evidence type="ECO:0000256" key="4">
    <source>
        <dbReference type="ARBA" id="ARBA00023136"/>
    </source>
</evidence>
<feature type="transmembrane region" description="Helical" evidence="5">
    <location>
        <begin position="396"/>
        <end position="419"/>
    </location>
</feature>
<name>A0A8S4ELM5_PLUXY</name>
<feature type="transmembrane region" description="Helical" evidence="5">
    <location>
        <begin position="431"/>
        <end position="451"/>
    </location>
</feature>
<organism evidence="7 8">
    <name type="scientific">Plutella xylostella</name>
    <name type="common">Diamondback moth</name>
    <name type="synonym">Plutella maculipennis</name>
    <dbReference type="NCBI Taxonomy" id="51655"/>
    <lineage>
        <taxon>Eukaryota</taxon>
        <taxon>Metazoa</taxon>
        <taxon>Ecdysozoa</taxon>
        <taxon>Arthropoda</taxon>
        <taxon>Hexapoda</taxon>
        <taxon>Insecta</taxon>
        <taxon>Pterygota</taxon>
        <taxon>Neoptera</taxon>
        <taxon>Endopterygota</taxon>
        <taxon>Lepidoptera</taxon>
        <taxon>Glossata</taxon>
        <taxon>Ditrysia</taxon>
        <taxon>Yponomeutoidea</taxon>
        <taxon>Plutellidae</taxon>
        <taxon>Plutella</taxon>
    </lineage>
</organism>
<dbReference type="InterPro" id="IPR013057">
    <property type="entry name" value="AA_transpt_TM"/>
</dbReference>
<dbReference type="GO" id="GO:0005774">
    <property type="term" value="C:vacuolar membrane"/>
    <property type="evidence" value="ECO:0007669"/>
    <property type="project" value="TreeGrafter"/>
</dbReference>
<dbReference type="Pfam" id="PF01490">
    <property type="entry name" value="Aa_trans"/>
    <property type="match status" value="1"/>
</dbReference>
<evidence type="ECO:0000256" key="2">
    <source>
        <dbReference type="ARBA" id="ARBA00022692"/>
    </source>
</evidence>